<gene>
    <name evidence="1" type="ORF">S06H3_44214</name>
</gene>
<proteinExistence type="predicted"/>
<feature type="non-terminal residue" evidence="1">
    <location>
        <position position="64"/>
    </location>
</feature>
<sequence>MADFEQVCIYVGVILAPQTYWLKQHTLIKADELDEPIDPDELKYSVPVKKRLNYCERYAIFYKS</sequence>
<comment type="caution">
    <text evidence="1">The sequence shown here is derived from an EMBL/GenBank/DDBJ whole genome shotgun (WGS) entry which is preliminary data.</text>
</comment>
<accession>X1N2G4</accession>
<organism evidence="1">
    <name type="scientific">marine sediment metagenome</name>
    <dbReference type="NCBI Taxonomy" id="412755"/>
    <lineage>
        <taxon>unclassified sequences</taxon>
        <taxon>metagenomes</taxon>
        <taxon>ecological metagenomes</taxon>
    </lineage>
</organism>
<evidence type="ECO:0000313" key="1">
    <source>
        <dbReference type="EMBL" id="GAI37778.1"/>
    </source>
</evidence>
<dbReference type="EMBL" id="BARV01027483">
    <property type="protein sequence ID" value="GAI37778.1"/>
    <property type="molecule type" value="Genomic_DNA"/>
</dbReference>
<name>X1N2G4_9ZZZZ</name>
<reference evidence="1" key="1">
    <citation type="journal article" date="2014" name="Front. Microbiol.">
        <title>High frequency of phylogenetically diverse reductive dehalogenase-homologous genes in deep subseafloor sedimentary metagenomes.</title>
        <authorList>
            <person name="Kawai M."/>
            <person name="Futagami T."/>
            <person name="Toyoda A."/>
            <person name="Takaki Y."/>
            <person name="Nishi S."/>
            <person name="Hori S."/>
            <person name="Arai W."/>
            <person name="Tsubouchi T."/>
            <person name="Morono Y."/>
            <person name="Uchiyama I."/>
            <person name="Ito T."/>
            <person name="Fujiyama A."/>
            <person name="Inagaki F."/>
            <person name="Takami H."/>
        </authorList>
    </citation>
    <scope>NUCLEOTIDE SEQUENCE</scope>
    <source>
        <strain evidence="1">Expedition CK06-06</strain>
    </source>
</reference>
<dbReference type="AlphaFoldDB" id="X1N2G4"/>
<protein>
    <submittedName>
        <fullName evidence="1">Uncharacterized protein</fullName>
    </submittedName>
</protein>